<evidence type="ECO:0000256" key="6">
    <source>
        <dbReference type="ARBA" id="ARBA00023136"/>
    </source>
</evidence>
<dbReference type="GO" id="GO:0005743">
    <property type="term" value="C:mitochondrial inner membrane"/>
    <property type="evidence" value="ECO:0007669"/>
    <property type="project" value="UniProtKB-SubCell"/>
</dbReference>
<evidence type="ECO:0000256" key="2">
    <source>
        <dbReference type="ARBA" id="ARBA00005453"/>
    </source>
</evidence>
<reference evidence="7 8" key="1">
    <citation type="submission" date="2024-01" db="EMBL/GenBank/DDBJ databases">
        <title>The genome of the rayed Mediterranean limpet Patella caerulea (Linnaeus, 1758).</title>
        <authorList>
            <person name="Anh-Thu Weber A."/>
            <person name="Halstead-Nussloch G."/>
        </authorList>
    </citation>
    <scope>NUCLEOTIDE SEQUENCE [LARGE SCALE GENOMIC DNA]</scope>
    <source>
        <strain evidence="7">AATW-2023a</strain>
        <tissue evidence="7">Whole specimen</tissue>
    </source>
</reference>
<keyword evidence="5" id="KW-0496">Mitochondrion</keyword>
<dbReference type="Proteomes" id="UP001347796">
    <property type="component" value="Unassembled WGS sequence"/>
</dbReference>
<evidence type="ECO:0000313" key="8">
    <source>
        <dbReference type="Proteomes" id="UP001347796"/>
    </source>
</evidence>
<evidence type="ECO:0000256" key="4">
    <source>
        <dbReference type="ARBA" id="ARBA00022946"/>
    </source>
</evidence>
<dbReference type="EMBL" id="JAZGQO010000007">
    <property type="protein sequence ID" value="KAK6181326.1"/>
    <property type="molecule type" value="Genomic_DNA"/>
</dbReference>
<evidence type="ECO:0008006" key="9">
    <source>
        <dbReference type="Google" id="ProtNLM"/>
    </source>
</evidence>
<protein>
    <recommendedName>
        <fullName evidence="9">Apoptogenic protein 1, mitochondrial</fullName>
    </recommendedName>
</protein>
<dbReference type="InterPro" id="IPR018796">
    <property type="entry name" value="COA8"/>
</dbReference>
<dbReference type="GO" id="GO:0097193">
    <property type="term" value="P:intrinsic apoptotic signaling pathway"/>
    <property type="evidence" value="ECO:0007669"/>
    <property type="project" value="InterPro"/>
</dbReference>
<keyword evidence="8" id="KW-1185">Reference proteome</keyword>
<dbReference type="Pfam" id="PF10231">
    <property type="entry name" value="COA8"/>
    <property type="match status" value="1"/>
</dbReference>
<keyword evidence="4" id="KW-0809">Transit peptide</keyword>
<dbReference type="AlphaFoldDB" id="A0AAN8JRK3"/>
<keyword evidence="6" id="KW-0472">Membrane</keyword>
<gene>
    <name evidence="7" type="ORF">SNE40_009205</name>
</gene>
<evidence type="ECO:0000313" key="7">
    <source>
        <dbReference type="EMBL" id="KAK6181326.1"/>
    </source>
</evidence>
<keyword evidence="3" id="KW-0999">Mitochondrion inner membrane</keyword>
<comment type="similarity">
    <text evidence="2">Belongs to the COA8 family.</text>
</comment>
<evidence type="ECO:0000256" key="1">
    <source>
        <dbReference type="ARBA" id="ARBA00004443"/>
    </source>
</evidence>
<comment type="subcellular location">
    <subcellularLocation>
        <location evidence="1">Mitochondrion inner membrane</location>
        <topology evidence="1">Peripheral membrane protein</topology>
        <orientation evidence="1">Matrix side</orientation>
    </subcellularLocation>
</comment>
<name>A0AAN8JRK3_PATCE</name>
<organism evidence="7 8">
    <name type="scientific">Patella caerulea</name>
    <name type="common">Rayed Mediterranean limpet</name>
    <dbReference type="NCBI Taxonomy" id="87958"/>
    <lineage>
        <taxon>Eukaryota</taxon>
        <taxon>Metazoa</taxon>
        <taxon>Spiralia</taxon>
        <taxon>Lophotrochozoa</taxon>
        <taxon>Mollusca</taxon>
        <taxon>Gastropoda</taxon>
        <taxon>Patellogastropoda</taxon>
        <taxon>Patelloidea</taxon>
        <taxon>Patellidae</taxon>
        <taxon>Patella</taxon>
    </lineage>
</organism>
<evidence type="ECO:0000256" key="3">
    <source>
        <dbReference type="ARBA" id="ARBA00022792"/>
    </source>
</evidence>
<comment type="caution">
    <text evidence="7">The sequence shown here is derived from an EMBL/GenBank/DDBJ whole genome shotgun (WGS) entry which is preliminary data.</text>
</comment>
<sequence length="180" mass="21635">MVLLLQVIPNQRCFVKITKQYSHVIRTRLLHRAIVYEKEFKLRSRPPTDRTRDFIGPPDTASNLRPIIFRSDNVPPVEKRYHEKYENVMKWNQDFWANHNKNFTKKKEEYIEQTLKSKSKVEGENPTLTPGEMSVFYKQFLDENYRLHTQYNIEWYKKNISLLFPALQVAINRFVTKLKG</sequence>
<dbReference type="PANTHER" id="PTHR31107">
    <property type="entry name" value="APOPTOGENIC PROTEIN 1, MITOCHONDRIAL"/>
    <property type="match status" value="1"/>
</dbReference>
<proteinExistence type="inferred from homology"/>
<evidence type="ECO:0000256" key="5">
    <source>
        <dbReference type="ARBA" id="ARBA00023128"/>
    </source>
</evidence>
<dbReference type="PANTHER" id="PTHR31107:SF2">
    <property type="entry name" value="CYTOCHROME C OXIDASE ASSEMBLY FACTOR 8"/>
    <property type="match status" value="1"/>
</dbReference>
<accession>A0AAN8JRK3</accession>